<dbReference type="Gene3D" id="3.30.70.330">
    <property type="match status" value="1"/>
</dbReference>
<reference evidence="7" key="1">
    <citation type="journal article" date="2013" name="Genome Announc.">
        <title>Genome sequence of the food spoilage yeast Zygosaccharomyces bailii CLIB 213(T).</title>
        <authorList>
            <person name="Galeote V."/>
            <person name="Bigey F."/>
            <person name="Devillers H."/>
            <person name="Neuveglise C."/>
            <person name="Dequin S."/>
        </authorList>
    </citation>
    <scope>NUCLEOTIDE SEQUENCE [LARGE SCALE GENOMIC DNA]</scope>
    <source>
        <strain evidence="7">CLIB 213 / ATCC 58445 / CBS 680 / CCRC 21525 / NBRC 1098 / NCYC 1416 / NRRL Y-2227</strain>
    </source>
</reference>
<dbReference type="CDD" id="cd12232">
    <property type="entry name" value="RRM3_U2AF65"/>
    <property type="match status" value="1"/>
</dbReference>
<dbReference type="PANTHER" id="PTHR23139">
    <property type="entry name" value="RNA-BINDING PROTEIN"/>
    <property type="match status" value="1"/>
</dbReference>
<dbReference type="GO" id="GO:0008380">
    <property type="term" value="P:RNA splicing"/>
    <property type="evidence" value="ECO:0007669"/>
    <property type="project" value="UniProtKB-KW"/>
</dbReference>
<dbReference type="EMBL" id="HG316454">
    <property type="protein sequence ID" value="CDF87957.1"/>
    <property type="molecule type" value="Genomic_DNA"/>
</dbReference>
<sequence>MGVENNEQALEDLRSKIIASMGKNEASKESNKRTAGLNDGIQPSKKHRAIELPRGPRNFQPNHQPSRHPGDQPRATIRNERSRYQPQSRRPSSRPPSRPHGRYQGNIRQNNAFYTSMPLKFREEDLKDVVPIDERRRSGTTKWDLTPKGFENVPAERAKLSGLFPQPGKPQELDREKLKRVAADGGNENRRTRILFEDSRSNNLIFSELACKLIVAGISIPSLEEARQRLESFVNGLEGDHKLKGVIQNSNYLVLEFSDAICTTLVFSCKSFISELLGWSKCDWRRPHEYVQQLDNAESLCGSDIVAIERFPVSEEESVQKKLAELGIKPRFFKPICANDDSQVKQFTGCVLLELEENTSNLSGLEWFFPNKSCMTQKTSMVTFHGLPKMAIEPVRVPSRVLLLMNLVDPLDLKLEKFAEEVESTLEASLKNVECLRMKRPNVDFRLNFDHFREGVGNIYVKFQDVKSAEQALKWLSLRNFNGRSVLCCYVDESDFEISGVL</sequence>
<evidence type="ECO:0000313" key="7">
    <source>
        <dbReference type="Proteomes" id="UP000019375"/>
    </source>
</evidence>
<evidence type="ECO:0000256" key="1">
    <source>
        <dbReference type="ARBA" id="ARBA00022664"/>
    </source>
</evidence>
<dbReference type="GO" id="GO:0003723">
    <property type="term" value="F:RNA binding"/>
    <property type="evidence" value="ECO:0007669"/>
    <property type="project" value="UniProtKB-KW"/>
</dbReference>
<dbReference type="GO" id="GO:0006397">
    <property type="term" value="P:mRNA processing"/>
    <property type="evidence" value="ECO:0007669"/>
    <property type="project" value="UniProtKB-KW"/>
</dbReference>
<dbReference type="SMART" id="SM00361">
    <property type="entry name" value="RRM_1"/>
    <property type="match status" value="1"/>
</dbReference>
<evidence type="ECO:0000259" key="5">
    <source>
        <dbReference type="SMART" id="SM00361"/>
    </source>
</evidence>
<accession>A0A8J2X8Q7</accession>
<protein>
    <submittedName>
        <fullName evidence="6">BN860_18316g1_1</fullName>
    </submittedName>
</protein>
<feature type="domain" description="RNA recognition motif" evidence="5">
    <location>
        <begin position="401"/>
        <end position="489"/>
    </location>
</feature>
<evidence type="ECO:0000256" key="3">
    <source>
        <dbReference type="ARBA" id="ARBA00023187"/>
    </source>
</evidence>
<dbReference type="Proteomes" id="UP000019375">
    <property type="component" value="Unassembled WGS sequence"/>
</dbReference>
<organism evidence="6 7">
    <name type="scientific">Zygosaccharomyces bailii (strain CLIB 213 / ATCC 58445 / CBS 680 / BCRC 21525 / NBRC 1098 / NCYC 1416 / NRRL Y-2227)</name>
    <dbReference type="NCBI Taxonomy" id="1333698"/>
    <lineage>
        <taxon>Eukaryota</taxon>
        <taxon>Fungi</taxon>
        <taxon>Dikarya</taxon>
        <taxon>Ascomycota</taxon>
        <taxon>Saccharomycotina</taxon>
        <taxon>Saccharomycetes</taxon>
        <taxon>Saccharomycetales</taxon>
        <taxon>Saccharomycetaceae</taxon>
        <taxon>Zygosaccharomyces</taxon>
    </lineage>
</organism>
<dbReference type="InterPro" id="IPR012677">
    <property type="entry name" value="Nucleotide-bd_a/b_plait_sf"/>
</dbReference>
<dbReference type="SUPFAM" id="SSF54928">
    <property type="entry name" value="RNA-binding domain, RBD"/>
    <property type="match status" value="1"/>
</dbReference>
<gene>
    <name evidence="6" type="ORF">BN860_18316g</name>
</gene>
<evidence type="ECO:0000313" key="6">
    <source>
        <dbReference type="EMBL" id="CDF87957.1"/>
    </source>
</evidence>
<evidence type="ECO:0000256" key="2">
    <source>
        <dbReference type="ARBA" id="ARBA00022884"/>
    </source>
</evidence>
<keyword evidence="1" id="KW-0507">mRNA processing</keyword>
<proteinExistence type="predicted"/>
<dbReference type="OrthoDB" id="10266058at2759"/>
<keyword evidence="7" id="KW-1185">Reference proteome</keyword>
<evidence type="ECO:0000256" key="4">
    <source>
        <dbReference type="SAM" id="MobiDB-lite"/>
    </source>
</evidence>
<keyword evidence="2" id="KW-0694">RNA-binding</keyword>
<name>A0A8J2X8Q7_ZYGB2</name>
<dbReference type="InterPro" id="IPR035979">
    <property type="entry name" value="RBD_domain_sf"/>
</dbReference>
<dbReference type="AlphaFoldDB" id="A0A8J2X8Q7"/>
<keyword evidence="3" id="KW-0508">mRNA splicing</keyword>
<feature type="region of interest" description="Disordered" evidence="4">
    <location>
        <begin position="21"/>
        <end position="109"/>
    </location>
</feature>
<dbReference type="InterPro" id="IPR003954">
    <property type="entry name" value="RRM_euk-type"/>
</dbReference>